<sequence>MVSLRNKRVKETLSALLPLEHSHLLFPNPHSLQLPSSPSSSSSYVSSSSHPISLLSFLFWDHLYCFGLRVLN</sequence>
<comment type="caution">
    <text evidence="1">The sequence shown here is derived from an EMBL/GenBank/DDBJ whole genome shotgun (WGS) entry which is preliminary data.</text>
</comment>
<protein>
    <submittedName>
        <fullName evidence="1">Uncharacterized protein</fullName>
    </submittedName>
</protein>
<organism evidence="1 2">
    <name type="scientific">Crotalaria pallida</name>
    <name type="common">Smooth rattlebox</name>
    <name type="synonym">Crotalaria striata</name>
    <dbReference type="NCBI Taxonomy" id="3830"/>
    <lineage>
        <taxon>Eukaryota</taxon>
        <taxon>Viridiplantae</taxon>
        <taxon>Streptophyta</taxon>
        <taxon>Embryophyta</taxon>
        <taxon>Tracheophyta</taxon>
        <taxon>Spermatophyta</taxon>
        <taxon>Magnoliopsida</taxon>
        <taxon>eudicotyledons</taxon>
        <taxon>Gunneridae</taxon>
        <taxon>Pentapetalae</taxon>
        <taxon>rosids</taxon>
        <taxon>fabids</taxon>
        <taxon>Fabales</taxon>
        <taxon>Fabaceae</taxon>
        <taxon>Papilionoideae</taxon>
        <taxon>50 kb inversion clade</taxon>
        <taxon>genistoids sensu lato</taxon>
        <taxon>core genistoids</taxon>
        <taxon>Crotalarieae</taxon>
        <taxon>Crotalaria</taxon>
    </lineage>
</organism>
<name>A0AAN9I4I9_CROPI</name>
<evidence type="ECO:0000313" key="2">
    <source>
        <dbReference type="Proteomes" id="UP001372338"/>
    </source>
</evidence>
<proteinExistence type="predicted"/>
<dbReference type="AlphaFoldDB" id="A0AAN9I4I9"/>
<accession>A0AAN9I4I9</accession>
<reference evidence="1 2" key="1">
    <citation type="submission" date="2024-01" db="EMBL/GenBank/DDBJ databases">
        <title>The genomes of 5 underutilized Papilionoideae crops provide insights into root nodulation and disease resistanc.</title>
        <authorList>
            <person name="Yuan L."/>
        </authorList>
    </citation>
    <scope>NUCLEOTIDE SEQUENCE [LARGE SCALE GENOMIC DNA]</scope>
    <source>
        <strain evidence="1">ZHUSHIDOU_FW_LH</strain>
        <tissue evidence="1">Leaf</tissue>
    </source>
</reference>
<keyword evidence="2" id="KW-1185">Reference proteome</keyword>
<evidence type="ECO:0000313" key="1">
    <source>
        <dbReference type="EMBL" id="KAK7267218.1"/>
    </source>
</evidence>
<dbReference type="Proteomes" id="UP001372338">
    <property type="component" value="Unassembled WGS sequence"/>
</dbReference>
<gene>
    <name evidence="1" type="ORF">RIF29_19883</name>
</gene>
<dbReference type="EMBL" id="JAYWIO010000004">
    <property type="protein sequence ID" value="KAK7267218.1"/>
    <property type="molecule type" value="Genomic_DNA"/>
</dbReference>